<accession>A0AAF1BQT0</accession>
<proteinExistence type="predicted"/>
<feature type="transmembrane region" description="Helical" evidence="2">
    <location>
        <begin position="100"/>
        <end position="122"/>
    </location>
</feature>
<feature type="transmembrane region" description="Helical" evidence="2">
    <location>
        <begin position="293"/>
        <end position="314"/>
    </location>
</feature>
<organism evidence="6 7">
    <name type="scientific">Vanrija pseudolonga</name>
    <dbReference type="NCBI Taxonomy" id="143232"/>
    <lineage>
        <taxon>Eukaryota</taxon>
        <taxon>Fungi</taxon>
        <taxon>Dikarya</taxon>
        <taxon>Basidiomycota</taxon>
        <taxon>Agaricomycotina</taxon>
        <taxon>Tremellomycetes</taxon>
        <taxon>Trichosporonales</taxon>
        <taxon>Trichosporonaceae</taxon>
        <taxon>Vanrija</taxon>
    </lineage>
</organism>
<feature type="transmembrane region" description="Helical" evidence="2">
    <location>
        <begin position="365"/>
        <end position="385"/>
    </location>
</feature>
<keyword evidence="2" id="KW-0472">Membrane</keyword>
<evidence type="ECO:0000256" key="2">
    <source>
        <dbReference type="SAM" id="Phobius"/>
    </source>
</evidence>
<evidence type="ECO:0000259" key="4">
    <source>
        <dbReference type="Pfam" id="PF10348"/>
    </source>
</evidence>
<evidence type="ECO:0000256" key="1">
    <source>
        <dbReference type="SAM" id="MobiDB-lite"/>
    </source>
</evidence>
<dbReference type="CDD" id="cd08760">
    <property type="entry name" value="Cyt_b561_FRRS1_like"/>
    <property type="match status" value="1"/>
</dbReference>
<protein>
    <submittedName>
        <fullName evidence="6">Protein YTP1</fullName>
    </submittedName>
</protein>
<dbReference type="RefSeq" id="XP_062627360.1">
    <property type="nucleotide sequence ID" value="XM_062771376.1"/>
</dbReference>
<feature type="transmembrane region" description="Helical" evidence="2">
    <location>
        <begin position="326"/>
        <end position="345"/>
    </location>
</feature>
<dbReference type="AlphaFoldDB" id="A0AAF1BQT0"/>
<feature type="region of interest" description="Disordered" evidence="1">
    <location>
        <begin position="408"/>
        <end position="462"/>
    </location>
</feature>
<feature type="transmembrane region" description="Helical" evidence="2">
    <location>
        <begin position="174"/>
        <end position="198"/>
    </location>
</feature>
<dbReference type="EMBL" id="CP086716">
    <property type="protein sequence ID" value="WOO81328.1"/>
    <property type="molecule type" value="Genomic_DNA"/>
</dbReference>
<dbReference type="PANTHER" id="PTHR31685:SF2">
    <property type="entry name" value="PROTEIN YTP1"/>
    <property type="match status" value="1"/>
</dbReference>
<dbReference type="Pfam" id="PF10348">
    <property type="entry name" value="DUF2427"/>
    <property type="match status" value="1"/>
</dbReference>
<evidence type="ECO:0000256" key="3">
    <source>
        <dbReference type="SAM" id="SignalP"/>
    </source>
</evidence>
<evidence type="ECO:0000259" key="5">
    <source>
        <dbReference type="Pfam" id="PF10355"/>
    </source>
</evidence>
<feature type="compositionally biased region" description="Basic and acidic residues" evidence="1">
    <location>
        <begin position="427"/>
        <end position="441"/>
    </location>
</feature>
<dbReference type="Proteomes" id="UP000827549">
    <property type="component" value="Chromosome 3"/>
</dbReference>
<feature type="transmembrane region" description="Helical" evidence="2">
    <location>
        <begin position="143"/>
        <end position="162"/>
    </location>
</feature>
<keyword evidence="2" id="KW-1133">Transmembrane helix</keyword>
<feature type="transmembrane region" description="Helical" evidence="2">
    <location>
        <begin position="264"/>
        <end position="281"/>
    </location>
</feature>
<feature type="signal peptide" evidence="3">
    <location>
        <begin position="1"/>
        <end position="22"/>
    </location>
</feature>
<keyword evidence="2" id="KW-0812">Transmembrane</keyword>
<dbReference type="InterPro" id="IPR018827">
    <property type="entry name" value="YTP1_C"/>
</dbReference>
<dbReference type="PANTHER" id="PTHR31685">
    <property type="entry name" value="INTEGRAL MEMBRANE PROTEIN (AFU_ORTHOLOGUE AFUA_6G12730)-RELATED"/>
    <property type="match status" value="1"/>
</dbReference>
<dbReference type="GeneID" id="87808090"/>
<keyword evidence="3" id="KW-0732">Signal</keyword>
<sequence>MAAASLASAAVMLAAGFPLVAAHEHHNVTHIDPGVPIGATMYVHMTLQTFTWGILFPIGMVLGLTKSKYHVPLQSVGIVLSLFGSYLGHHHGGREYPATVHGLMAKIIFVLLLTQASLGIFLKLHIMETTVRPHIRRAHKVVGVLYPIVGWTQMLFGVATALNFCRGGNLGQCAAHYIMGSAFIAYAAILVIMLNVGGAWLKRTGFSQEMLDSTVITVWGIINTFTEHHGGPWTHKDMQHTMMGVLWWAGGMLGMFLSRKGQRSFVPAIIIVFTGWGMSAHEQDLMISSKIHALFGYALIAAGVLRVVEVCFVLHDGPSDSAHIRIFQHLPPYLLVLGGTLFISATNEEMHNANDRGIDHVSYALFDFSLSFLIYLVITFLVHLYQNTGRNAAANRGGVDQAPEAGYSQLATRGGDPDADGPEAYELTEHGSDDDAVKIGGEDEVDWIGNGEHRGGGGGVRL</sequence>
<feature type="domain" description="DUF2427" evidence="4">
    <location>
        <begin position="25"/>
        <end position="125"/>
    </location>
</feature>
<evidence type="ECO:0000313" key="6">
    <source>
        <dbReference type="EMBL" id="WOO81328.1"/>
    </source>
</evidence>
<name>A0AAF1BQT0_9TREE</name>
<gene>
    <name evidence="6" type="primary">YTP1</name>
    <name evidence="6" type="ORF">LOC62_03G004858</name>
</gene>
<evidence type="ECO:0000313" key="7">
    <source>
        <dbReference type="Proteomes" id="UP000827549"/>
    </source>
</evidence>
<dbReference type="Pfam" id="PF10355">
    <property type="entry name" value="Ytp1"/>
    <property type="match status" value="1"/>
</dbReference>
<reference evidence="6" key="1">
    <citation type="submission" date="2023-10" db="EMBL/GenBank/DDBJ databases">
        <authorList>
            <person name="Noh H."/>
        </authorList>
    </citation>
    <scope>NUCLEOTIDE SEQUENCE</scope>
    <source>
        <strain evidence="6">DUCC4014</strain>
    </source>
</reference>
<dbReference type="InterPro" id="IPR018825">
    <property type="entry name" value="DUF2427"/>
</dbReference>
<feature type="chain" id="PRO_5042089546" evidence="3">
    <location>
        <begin position="23"/>
        <end position="462"/>
    </location>
</feature>
<keyword evidence="7" id="KW-1185">Reference proteome</keyword>
<feature type="domain" description="Protein YTP1-like C-terminal" evidence="5">
    <location>
        <begin position="150"/>
        <end position="385"/>
    </location>
</feature>
<feature type="transmembrane region" description="Helical" evidence="2">
    <location>
        <begin position="71"/>
        <end position="88"/>
    </location>
</feature>
<feature type="transmembrane region" description="Helical" evidence="2">
    <location>
        <begin position="46"/>
        <end position="64"/>
    </location>
</feature>